<evidence type="ECO:0000313" key="2">
    <source>
        <dbReference type="EMBL" id="TDD40843.1"/>
    </source>
</evidence>
<evidence type="ECO:0000256" key="1">
    <source>
        <dbReference type="SAM" id="MobiDB-lite"/>
    </source>
</evidence>
<feature type="region of interest" description="Disordered" evidence="1">
    <location>
        <begin position="105"/>
        <end position="145"/>
    </location>
</feature>
<feature type="compositionally biased region" description="Basic and acidic residues" evidence="1">
    <location>
        <begin position="51"/>
        <end position="60"/>
    </location>
</feature>
<accession>A0A4R4Y8Z6</accession>
<feature type="region of interest" description="Disordered" evidence="1">
    <location>
        <begin position="42"/>
        <end position="74"/>
    </location>
</feature>
<dbReference type="OrthoDB" id="3383530at2"/>
<sequence>MDPSIDVGSLASEAAQVVVTGLVGSAGAALRARLVKLFTRGDADQEQQSAEVRKLDETGRQLETVSEEEREELSRQLEPNWQRRLMVFLEDHPDAAEELAALVQDFSNNDEDSPQRSGPMFASGGDNAVVIQSGRDTRFGGGLQR</sequence>
<evidence type="ECO:0000313" key="3">
    <source>
        <dbReference type="Proteomes" id="UP000294947"/>
    </source>
</evidence>
<dbReference type="AlphaFoldDB" id="A0A4R4Y8Z6"/>
<proteinExistence type="predicted"/>
<name>A0A4R4Y8Z6_9PSEU</name>
<protein>
    <submittedName>
        <fullName evidence="2">Uncharacterized protein</fullName>
    </submittedName>
</protein>
<reference evidence="2 3" key="1">
    <citation type="submission" date="2019-03" db="EMBL/GenBank/DDBJ databases">
        <title>Draft genome sequences of novel Actinobacteria.</title>
        <authorList>
            <person name="Sahin N."/>
            <person name="Ay H."/>
            <person name="Saygin H."/>
        </authorList>
    </citation>
    <scope>NUCLEOTIDE SEQUENCE [LARGE SCALE GENOMIC DNA]</scope>
    <source>
        <strain evidence="2 3">7K502</strain>
    </source>
</reference>
<dbReference type="EMBL" id="SMKW01000066">
    <property type="protein sequence ID" value="TDD40843.1"/>
    <property type="molecule type" value="Genomic_DNA"/>
</dbReference>
<comment type="caution">
    <text evidence="2">The sequence shown here is derived from an EMBL/GenBank/DDBJ whole genome shotgun (WGS) entry which is preliminary data.</text>
</comment>
<gene>
    <name evidence="2" type="ORF">E1288_34425</name>
</gene>
<keyword evidence="3" id="KW-1185">Reference proteome</keyword>
<dbReference type="Proteomes" id="UP000294947">
    <property type="component" value="Unassembled WGS sequence"/>
</dbReference>
<dbReference type="RefSeq" id="WP_132492768.1">
    <property type="nucleotide sequence ID" value="NZ_SMKW01000066.1"/>
</dbReference>
<organism evidence="2 3">
    <name type="scientific">Saccharopolyspora elongata</name>
    <dbReference type="NCBI Taxonomy" id="2530387"/>
    <lineage>
        <taxon>Bacteria</taxon>
        <taxon>Bacillati</taxon>
        <taxon>Actinomycetota</taxon>
        <taxon>Actinomycetes</taxon>
        <taxon>Pseudonocardiales</taxon>
        <taxon>Pseudonocardiaceae</taxon>
        <taxon>Saccharopolyspora</taxon>
    </lineage>
</organism>